<dbReference type="PROSITE" id="PS51037">
    <property type="entry name" value="YEATS"/>
    <property type="match status" value="1"/>
</dbReference>
<keyword evidence="1 2" id="KW-0539">Nucleus</keyword>
<dbReference type="GO" id="GO:0045893">
    <property type="term" value="P:positive regulation of DNA-templated transcription"/>
    <property type="evidence" value="ECO:0007669"/>
    <property type="project" value="TreeGrafter"/>
</dbReference>
<dbReference type="EMBL" id="JAFNEN010000176">
    <property type="protein sequence ID" value="KAG8190706.1"/>
    <property type="molecule type" value="Genomic_DNA"/>
</dbReference>
<evidence type="ECO:0000256" key="1">
    <source>
        <dbReference type="ARBA" id="ARBA00023242"/>
    </source>
</evidence>
<dbReference type="PANTHER" id="PTHR47827">
    <property type="entry name" value="AHD DOMAIN-CONTAINING PROTEIN"/>
    <property type="match status" value="1"/>
</dbReference>
<accession>A0AAV6V4R5</accession>
<dbReference type="GO" id="GO:0008023">
    <property type="term" value="C:transcription elongation factor complex"/>
    <property type="evidence" value="ECO:0007669"/>
    <property type="project" value="TreeGrafter"/>
</dbReference>
<proteinExistence type="predicted"/>
<reference evidence="4 5" key="1">
    <citation type="journal article" date="2022" name="Nat. Ecol. Evol.">
        <title>A masculinizing supergene underlies an exaggerated male reproductive morph in a spider.</title>
        <authorList>
            <person name="Hendrickx F."/>
            <person name="De Corte Z."/>
            <person name="Sonet G."/>
            <person name="Van Belleghem S.M."/>
            <person name="Kostlbacher S."/>
            <person name="Vangestel C."/>
        </authorList>
    </citation>
    <scope>NUCLEOTIDE SEQUENCE [LARGE SCALE GENOMIC DNA]</scope>
    <source>
        <strain evidence="4">W744_W776</strain>
    </source>
</reference>
<dbReference type="AlphaFoldDB" id="A0AAV6V4R5"/>
<evidence type="ECO:0000313" key="5">
    <source>
        <dbReference type="Proteomes" id="UP000827092"/>
    </source>
</evidence>
<gene>
    <name evidence="4" type="ORF">JTE90_004209</name>
</gene>
<keyword evidence="5" id="KW-1185">Reference proteome</keyword>
<protein>
    <recommendedName>
        <fullName evidence="3">YEATS domain-containing protein</fullName>
    </recommendedName>
</protein>
<dbReference type="GO" id="GO:0003682">
    <property type="term" value="F:chromatin binding"/>
    <property type="evidence" value="ECO:0007669"/>
    <property type="project" value="TreeGrafter"/>
</dbReference>
<comment type="subcellular location">
    <subcellularLocation>
        <location evidence="2">Nucleus</location>
    </subcellularLocation>
</comment>
<dbReference type="InterPro" id="IPR052790">
    <property type="entry name" value="YEATS_domain"/>
</dbReference>
<feature type="domain" description="YEATS" evidence="3">
    <location>
        <begin position="1"/>
        <end position="65"/>
    </location>
</feature>
<evidence type="ECO:0000256" key="2">
    <source>
        <dbReference type="PROSITE-ProRule" id="PRU00376"/>
    </source>
</evidence>
<comment type="caution">
    <text evidence="4">The sequence shown here is derived from an EMBL/GenBank/DDBJ whole genome shotgun (WGS) entry which is preliminary data.</text>
</comment>
<dbReference type="Proteomes" id="UP000827092">
    <property type="component" value="Unassembled WGS sequence"/>
</dbReference>
<evidence type="ECO:0000313" key="4">
    <source>
        <dbReference type="EMBL" id="KAG8190706.1"/>
    </source>
</evidence>
<organism evidence="4 5">
    <name type="scientific">Oedothorax gibbosus</name>
    <dbReference type="NCBI Taxonomy" id="931172"/>
    <lineage>
        <taxon>Eukaryota</taxon>
        <taxon>Metazoa</taxon>
        <taxon>Ecdysozoa</taxon>
        <taxon>Arthropoda</taxon>
        <taxon>Chelicerata</taxon>
        <taxon>Arachnida</taxon>
        <taxon>Araneae</taxon>
        <taxon>Araneomorphae</taxon>
        <taxon>Entelegynae</taxon>
        <taxon>Araneoidea</taxon>
        <taxon>Linyphiidae</taxon>
        <taxon>Erigoninae</taxon>
        <taxon>Oedothorax</taxon>
    </lineage>
</organism>
<dbReference type="InterPro" id="IPR038704">
    <property type="entry name" value="YEAST_sf"/>
</dbReference>
<evidence type="ECO:0000259" key="3">
    <source>
        <dbReference type="PROSITE" id="PS51037"/>
    </source>
</evidence>
<dbReference type="PANTHER" id="PTHR47827:SF3">
    <property type="entry name" value="AF-9 ANC1 HOMOLOGY DOMAIN-CONTAINING PROTEIN"/>
    <property type="match status" value="1"/>
</dbReference>
<sequence>MVAESGYDGFILNLDVYFHSKEEPKKVKFSYDLYLRVGQPVSNLRLEKLTFQNPSDDFRKKLLSSGGLGYRLYHQSMSCVKLTRDTIQPVQRRSSLTLLIMSKLWY</sequence>
<name>A0AAV6V4R5_9ARAC</name>
<dbReference type="Gene3D" id="2.60.40.1970">
    <property type="entry name" value="YEATS domain"/>
    <property type="match status" value="1"/>
</dbReference>
<dbReference type="InterPro" id="IPR055129">
    <property type="entry name" value="YEATS_dom"/>
</dbReference>